<dbReference type="Pfam" id="PF04480">
    <property type="entry name" value="DUF559"/>
    <property type="match status" value="1"/>
</dbReference>
<organism evidence="3 4">
    <name type="scientific">Rhodopseudomonas palustris</name>
    <dbReference type="NCBI Taxonomy" id="1076"/>
    <lineage>
        <taxon>Bacteria</taxon>
        <taxon>Pseudomonadati</taxon>
        <taxon>Pseudomonadota</taxon>
        <taxon>Alphaproteobacteria</taxon>
        <taxon>Hyphomicrobiales</taxon>
        <taxon>Nitrobacteraceae</taxon>
        <taxon>Rhodopseudomonas</taxon>
    </lineage>
</organism>
<dbReference type="CDD" id="cd01038">
    <property type="entry name" value="Endonuclease_DUF559"/>
    <property type="match status" value="1"/>
</dbReference>
<dbReference type="OrthoDB" id="9798754at2"/>
<reference evidence="3 4" key="1">
    <citation type="submission" date="2014-11" db="EMBL/GenBank/DDBJ databases">
        <title>Genomics and ecophysiology of heterotrophic nitrogen fixing bacteria isolated from estuarine surface water.</title>
        <authorList>
            <person name="Bentzon-Tilia M."/>
            <person name="Severin I."/>
            <person name="Hansen L.H."/>
            <person name="Riemann L."/>
        </authorList>
    </citation>
    <scope>NUCLEOTIDE SEQUENCE [LARGE SCALE GENOMIC DNA]</scope>
    <source>
        <strain evidence="3 4">BAL398</strain>
    </source>
</reference>
<evidence type="ECO:0000259" key="2">
    <source>
        <dbReference type="Pfam" id="PF04480"/>
    </source>
</evidence>
<dbReference type="Proteomes" id="UP000032515">
    <property type="component" value="Unassembled WGS sequence"/>
</dbReference>
<dbReference type="SUPFAM" id="SSF52980">
    <property type="entry name" value="Restriction endonuclease-like"/>
    <property type="match status" value="1"/>
</dbReference>
<evidence type="ECO:0000313" key="3">
    <source>
        <dbReference type="EMBL" id="KIZ47493.1"/>
    </source>
</evidence>
<dbReference type="RefSeq" id="WP_044405984.1">
    <property type="nucleotide sequence ID" value="NZ_JXXE01000072.1"/>
</dbReference>
<dbReference type="Gene3D" id="3.40.960.10">
    <property type="entry name" value="VSR Endonuclease"/>
    <property type="match status" value="1"/>
</dbReference>
<name>A0A0D7F322_RHOPL</name>
<dbReference type="PATRIC" id="fig|1076.23.peg.6354"/>
<dbReference type="InterPro" id="IPR011335">
    <property type="entry name" value="Restrct_endonuc-II-like"/>
</dbReference>
<dbReference type="InterPro" id="IPR047216">
    <property type="entry name" value="Endonuclease_DUF559_bact"/>
</dbReference>
<protein>
    <recommendedName>
        <fullName evidence="2">DUF559 domain-containing protein</fullName>
    </recommendedName>
</protein>
<proteinExistence type="predicted"/>
<feature type="domain" description="DUF559" evidence="2">
    <location>
        <begin position="9"/>
        <end position="115"/>
    </location>
</feature>
<dbReference type="EMBL" id="JXXE01000072">
    <property type="protein sequence ID" value="KIZ47493.1"/>
    <property type="molecule type" value="Genomic_DNA"/>
</dbReference>
<feature type="region of interest" description="Disordered" evidence="1">
    <location>
        <begin position="126"/>
        <end position="152"/>
    </location>
</feature>
<evidence type="ECO:0000313" key="4">
    <source>
        <dbReference type="Proteomes" id="UP000032515"/>
    </source>
</evidence>
<comment type="caution">
    <text evidence="3">The sequence shown here is derived from an EMBL/GenBank/DDBJ whole genome shotgun (WGS) entry which is preliminary data.</text>
</comment>
<evidence type="ECO:0000256" key="1">
    <source>
        <dbReference type="SAM" id="MobiDB-lite"/>
    </source>
</evidence>
<gene>
    <name evidence="3" type="ORF">OO17_04005</name>
</gene>
<accession>A0A0D7F322</accession>
<dbReference type="AlphaFoldDB" id="A0A0D7F322"/>
<feature type="compositionally biased region" description="Basic and acidic residues" evidence="1">
    <location>
        <begin position="134"/>
        <end position="145"/>
    </location>
</feature>
<sequence>MNHAKVNQRQRDRAKQLRQAMTPAETLLWRYLKAHRIDGLGFRRQMPIKNFIVDFVCLAAKLIVELDGESHNFESQLQADDVRDAFFASEGFAVLRFTNDQVMSDLEGVIEVVRQTARARIRSLPPSLALPHKGGGDRGLKRDAGSDGSNNQ</sequence>
<dbReference type="InterPro" id="IPR007569">
    <property type="entry name" value="DUF559"/>
</dbReference>
<dbReference type="PANTHER" id="PTHR38590:SF1">
    <property type="entry name" value="BLL0828 PROTEIN"/>
    <property type="match status" value="1"/>
</dbReference>
<dbReference type="PANTHER" id="PTHR38590">
    <property type="entry name" value="BLL0828 PROTEIN"/>
    <property type="match status" value="1"/>
</dbReference>